<protein>
    <submittedName>
        <fullName evidence="4">GNAT family N-acetyltransferase</fullName>
    </submittedName>
</protein>
<dbReference type="PROSITE" id="PS51186">
    <property type="entry name" value="GNAT"/>
    <property type="match status" value="1"/>
</dbReference>
<evidence type="ECO:0000256" key="1">
    <source>
        <dbReference type="ARBA" id="ARBA00022679"/>
    </source>
</evidence>
<comment type="caution">
    <text evidence="4">The sequence shown here is derived from an EMBL/GenBank/DDBJ whole genome shotgun (WGS) entry which is preliminary data.</text>
</comment>
<dbReference type="CDD" id="cd04301">
    <property type="entry name" value="NAT_SF"/>
    <property type="match status" value="1"/>
</dbReference>
<evidence type="ECO:0000313" key="4">
    <source>
        <dbReference type="EMBL" id="MFL9835755.1"/>
    </source>
</evidence>
<dbReference type="InterPro" id="IPR000182">
    <property type="entry name" value="GNAT_dom"/>
</dbReference>
<keyword evidence="1" id="KW-0808">Transferase</keyword>
<dbReference type="RefSeq" id="WP_408092795.1">
    <property type="nucleotide sequence ID" value="NZ_JBELPY010000018.1"/>
</dbReference>
<sequence>MQILRTTSDNLDFQNLVKKLDVYLAKIDGEDHAFYNQYNKINTLKNCIVIFDNEKPVACGAIKSIDQNTMEVKRMFTLPEYRGKGFAASVLKELEIWAKELGYEKTVLETGKKQIEAIALYKKCNYEIIPNYGQYAGIENSVCFEKIVKNINRVEL</sequence>
<keyword evidence="5" id="KW-1185">Reference proteome</keyword>
<dbReference type="PANTHER" id="PTHR43877">
    <property type="entry name" value="AMINOALKYLPHOSPHONATE N-ACETYLTRANSFERASE-RELATED-RELATED"/>
    <property type="match status" value="1"/>
</dbReference>
<dbReference type="SUPFAM" id="SSF55729">
    <property type="entry name" value="Acyl-CoA N-acyltransferases (Nat)"/>
    <property type="match status" value="1"/>
</dbReference>
<gene>
    <name evidence="4" type="ORF">ABS765_17190</name>
</gene>
<feature type="domain" description="N-acetyltransferase" evidence="3">
    <location>
        <begin position="1"/>
        <end position="149"/>
    </location>
</feature>
<evidence type="ECO:0000313" key="5">
    <source>
        <dbReference type="Proteomes" id="UP001629058"/>
    </source>
</evidence>
<evidence type="ECO:0000259" key="3">
    <source>
        <dbReference type="PROSITE" id="PS51186"/>
    </source>
</evidence>
<dbReference type="InterPro" id="IPR050832">
    <property type="entry name" value="Bact_Acetyltransf"/>
</dbReference>
<keyword evidence="2" id="KW-0012">Acyltransferase</keyword>
<dbReference type="PANTHER" id="PTHR43877:SF2">
    <property type="entry name" value="AMINOALKYLPHOSPHONATE N-ACETYLTRANSFERASE-RELATED"/>
    <property type="match status" value="1"/>
</dbReference>
<organism evidence="4 5">
    <name type="scientific">Chryseobacterium terrae</name>
    <dbReference type="NCBI Taxonomy" id="3163299"/>
    <lineage>
        <taxon>Bacteria</taxon>
        <taxon>Pseudomonadati</taxon>
        <taxon>Bacteroidota</taxon>
        <taxon>Flavobacteriia</taxon>
        <taxon>Flavobacteriales</taxon>
        <taxon>Weeksellaceae</taxon>
        <taxon>Chryseobacterium group</taxon>
        <taxon>Chryseobacterium</taxon>
    </lineage>
</organism>
<proteinExistence type="predicted"/>
<reference evidence="4 5" key="1">
    <citation type="submission" date="2024-06" db="EMBL/GenBank/DDBJ databases">
        <authorList>
            <person name="Kaempfer P."/>
            <person name="Viver T."/>
        </authorList>
    </citation>
    <scope>NUCLEOTIDE SEQUENCE [LARGE SCALE GENOMIC DNA]</scope>
    <source>
        <strain evidence="4 5">ST-37</strain>
    </source>
</reference>
<evidence type="ECO:0000256" key="2">
    <source>
        <dbReference type="ARBA" id="ARBA00023315"/>
    </source>
</evidence>
<accession>A0ABW8Y8Z1</accession>
<dbReference type="EMBL" id="JBELPY010000018">
    <property type="protein sequence ID" value="MFL9835755.1"/>
    <property type="molecule type" value="Genomic_DNA"/>
</dbReference>
<dbReference type="Pfam" id="PF00583">
    <property type="entry name" value="Acetyltransf_1"/>
    <property type="match status" value="1"/>
</dbReference>
<name>A0ABW8Y8Z1_9FLAO</name>
<dbReference type="InterPro" id="IPR016181">
    <property type="entry name" value="Acyl_CoA_acyltransferase"/>
</dbReference>
<dbReference type="Proteomes" id="UP001629058">
    <property type="component" value="Unassembled WGS sequence"/>
</dbReference>
<dbReference type="Gene3D" id="3.40.630.30">
    <property type="match status" value="1"/>
</dbReference>